<keyword evidence="1" id="KW-0732">Signal</keyword>
<evidence type="ECO:0000313" key="3">
    <source>
        <dbReference type="Proteomes" id="UP001163046"/>
    </source>
</evidence>
<reference evidence="2" key="1">
    <citation type="submission" date="2023-01" db="EMBL/GenBank/DDBJ databases">
        <title>Genome assembly of the deep-sea coral Lophelia pertusa.</title>
        <authorList>
            <person name="Herrera S."/>
            <person name="Cordes E."/>
        </authorList>
    </citation>
    <scope>NUCLEOTIDE SEQUENCE</scope>
    <source>
        <strain evidence="2">USNM1676648</strain>
        <tissue evidence="2">Polyp</tissue>
    </source>
</reference>
<protein>
    <submittedName>
        <fullName evidence="2">Uncharacterized protein</fullName>
    </submittedName>
</protein>
<name>A0A9W9ZQ08_9CNID</name>
<comment type="caution">
    <text evidence="2">The sequence shown here is derived from an EMBL/GenBank/DDBJ whole genome shotgun (WGS) entry which is preliminary data.</text>
</comment>
<dbReference type="AlphaFoldDB" id="A0A9W9ZQ08"/>
<sequence length="127" mass="13749">MKSFLTIFLFASFIAGLRADDLDGFLLDDGADGVDPTKHPYFQCKMDMYGCITTGVKGKLGCLMDYKSCMAVLIPTIPPHVKQCQAKAKECFANASDWKGRFQCTKELAICLKNGAPTQAPSVASAV</sequence>
<evidence type="ECO:0000313" key="2">
    <source>
        <dbReference type="EMBL" id="KAJ7385837.1"/>
    </source>
</evidence>
<dbReference type="EMBL" id="MU825879">
    <property type="protein sequence ID" value="KAJ7385837.1"/>
    <property type="molecule type" value="Genomic_DNA"/>
</dbReference>
<dbReference type="OrthoDB" id="5986356at2759"/>
<proteinExistence type="predicted"/>
<feature type="signal peptide" evidence="1">
    <location>
        <begin position="1"/>
        <end position="19"/>
    </location>
</feature>
<evidence type="ECO:0000256" key="1">
    <source>
        <dbReference type="SAM" id="SignalP"/>
    </source>
</evidence>
<organism evidence="2 3">
    <name type="scientific">Desmophyllum pertusum</name>
    <dbReference type="NCBI Taxonomy" id="174260"/>
    <lineage>
        <taxon>Eukaryota</taxon>
        <taxon>Metazoa</taxon>
        <taxon>Cnidaria</taxon>
        <taxon>Anthozoa</taxon>
        <taxon>Hexacorallia</taxon>
        <taxon>Scleractinia</taxon>
        <taxon>Caryophylliina</taxon>
        <taxon>Caryophylliidae</taxon>
        <taxon>Desmophyllum</taxon>
    </lineage>
</organism>
<gene>
    <name evidence="2" type="ORF">OS493_013872</name>
</gene>
<dbReference type="Proteomes" id="UP001163046">
    <property type="component" value="Unassembled WGS sequence"/>
</dbReference>
<accession>A0A9W9ZQ08</accession>
<feature type="chain" id="PRO_5040934519" evidence="1">
    <location>
        <begin position="20"/>
        <end position="127"/>
    </location>
</feature>
<keyword evidence="3" id="KW-1185">Reference proteome</keyword>